<dbReference type="PANTHER" id="PTHR45339">
    <property type="entry name" value="HYBRID SIGNAL TRANSDUCTION HISTIDINE KINASE J"/>
    <property type="match status" value="1"/>
</dbReference>
<dbReference type="PROSITE" id="PS50110">
    <property type="entry name" value="RESPONSE_REGULATORY"/>
    <property type="match status" value="1"/>
</dbReference>
<evidence type="ECO:0000313" key="12">
    <source>
        <dbReference type="EMBL" id="GAA0859238.1"/>
    </source>
</evidence>
<evidence type="ECO:0000256" key="5">
    <source>
        <dbReference type="ARBA" id="ARBA00022741"/>
    </source>
</evidence>
<dbReference type="SUPFAM" id="SSF52172">
    <property type="entry name" value="CheY-like"/>
    <property type="match status" value="1"/>
</dbReference>
<dbReference type="RefSeq" id="WP_343861788.1">
    <property type="nucleotide sequence ID" value="NZ_BAAAFD010000011.1"/>
</dbReference>
<comment type="caution">
    <text evidence="12">The sequence shown here is derived from an EMBL/GenBank/DDBJ whole genome shotgun (WGS) entry which is preliminary data.</text>
</comment>
<evidence type="ECO:0000256" key="9">
    <source>
        <dbReference type="ARBA" id="ARBA00023136"/>
    </source>
</evidence>
<keyword evidence="8" id="KW-0902">Two-component regulatory system</keyword>
<dbReference type="CDD" id="cd17546">
    <property type="entry name" value="REC_hyHK_CKI1_RcsC-like"/>
    <property type="match status" value="1"/>
</dbReference>
<keyword evidence="6" id="KW-0067">ATP-binding</keyword>
<keyword evidence="7" id="KW-1133">Transmembrane helix</keyword>
<evidence type="ECO:0000313" key="13">
    <source>
        <dbReference type="Proteomes" id="UP001500359"/>
    </source>
</evidence>
<name>A0ABP3X2K7_9ALTE</name>
<keyword evidence="13" id="KW-1185">Reference proteome</keyword>
<protein>
    <recommendedName>
        <fullName evidence="11">Response regulatory domain-containing protein</fullName>
    </recommendedName>
</protein>
<dbReference type="InterPro" id="IPR001789">
    <property type="entry name" value="Sig_transdc_resp-reg_receiver"/>
</dbReference>
<dbReference type="PANTHER" id="PTHR45339:SF1">
    <property type="entry name" value="HYBRID SIGNAL TRANSDUCTION HISTIDINE KINASE J"/>
    <property type="match status" value="1"/>
</dbReference>
<gene>
    <name evidence="12" type="ORF">GCM10009114_31940</name>
</gene>
<dbReference type="SMART" id="SM00448">
    <property type="entry name" value="REC"/>
    <property type="match status" value="1"/>
</dbReference>
<evidence type="ECO:0000256" key="6">
    <source>
        <dbReference type="ARBA" id="ARBA00022840"/>
    </source>
</evidence>
<evidence type="ECO:0000256" key="7">
    <source>
        <dbReference type="ARBA" id="ARBA00022989"/>
    </source>
</evidence>
<dbReference type="Gene3D" id="3.40.50.2300">
    <property type="match status" value="1"/>
</dbReference>
<keyword evidence="3 10" id="KW-0597">Phosphoprotein</keyword>
<dbReference type="InterPro" id="IPR036641">
    <property type="entry name" value="HPT_dom_sf"/>
</dbReference>
<feature type="domain" description="Response regulatory" evidence="11">
    <location>
        <begin position="8"/>
        <end position="126"/>
    </location>
</feature>
<evidence type="ECO:0000256" key="4">
    <source>
        <dbReference type="ARBA" id="ARBA00022692"/>
    </source>
</evidence>
<dbReference type="InterPro" id="IPR011006">
    <property type="entry name" value="CheY-like_superfamily"/>
</dbReference>
<dbReference type="Pfam" id="PF00072">
    <property type="entry name" value="Response_reg"/>
    <property type="match status" value="1"/>
</dbReference>
<sequence>MKKLDKINILLVDDSELNNEALKELLELHGATVDTALNGQQLVDTLLAKTKEFDIVLTDVDMPVLTGIQATEIIRENDDFESLPIVAITGNAKPENQWACFKAGMNGHIAKPIDLHKLCELILTLLSSKELGNVHESIPAQPNNGKGLKQQILERFDNNVELIERLLALYEEEFDKQLKCLKKAKDLQSTRSILHAIKGISATMGMVDVLAQVNSIAASELHNELPRSKMVEKIQTLSKVNAENVSLLKSMLKLSDYNAMSSKLVLDDSVLTQDECKEIKLMLKQNDLSVISYIKKIRNQRPDNAFIEQLFLYADQLRFKKALSLIDPE</sequence>
<evidence type="ECO:0000256" key="8">
    <source>
        <dbReference type="ARBA" id="ARBA00023012"/>
    </source>
</evidence>
<comment type="subcellular location">
    <subcellularLocation>
        <location evidence="1">Cell membrane</location>
        <topology evidence="1">Multi-pass membrane protein</topology>
    </subcellularLocation>
</comment>
<reference evidence="13" key="1">
    <citation type="journal article" date="2019" name="Int. J. Syst. Evol. Microbiol.">
        <title>The Global Catalogue of Microorganisms (GCM) 10K type strain sequencing project: providing services to taxonomists for standard genome sequencing and annotation.</title>
        <authorList>
            <consortium name="The Broad Institute Genomics Platform"/>
            <consortium name="The Broad Institute Genome Sequencing Center for Infectious Disease"/>
            <person name="Wu L."/>
            <person name="Ma J."/>
        </authorList>
    </citation>
    <scope>NUCLEOTIDE SEQUENCE [LARGE SCALE GENOMIC DNA]</scope>
    <source>
        <strain evidence="13">JCM 15896</strain>
    </source>
</reference>
<dbReference type="Proteomes" id="UP001500359">
    <property type="component" value="Unassembled WGS sequence"/>
</dbReference>
<evidence type="ECO:0000259" key="11">
    <source>
        <dbReference type="PROSITE" id="PS50110"/>
    </source>
</evidence>
<keyword evidence="5" id="KW-0547">Nucleotide-binding</keyword>
<dbReference type="Gene3D" id="1.20.120.160">
    <property type="entry name" value="HPT domain"/>
    <property type="match status" value="1"/>
</dbReference>
<accession>A0ABP3X2K7</accession>
<proteinExistence type="predicted"/>
<keyword evidence="2" id="KW-1003">Cell membrane</keyword>
<keyword evidence="9" id="KW-0472">Membrane</keyword>
<feature type="modified residue" description="4-aspartylphosphate" evidence="10">
    <location>
        <position position="59"/>
    </location>
</feature>
<dbReference type="EMBL" id="BAAAFD010000011">
    <property type="protein sequence ID" value="GAA0859238.1"/>
    <property type="molecule type" value="Genomic_DNA"/>
</dbReference>
<organism evidence="12 13">
    <name type="scientific">Aliiglaciecola litoralis</name>
    <dbReference type="NCBI Taxonomy" id="582857"/>
    <lineage>
        <taxon>Bacteria</taxon>
        <taxon>Pseudomonadati</taxon>
        <taxon>Pseudomonadota</taxon>
        <taxon>Gammaproteobacteria</taxon>
        <taxon>Alteromonadales</taxon>
        <taxon>Alteromonadaceae</taxon>
        <taxon>Aliiglaciecola</taxon>
    </lineage>
</organism>
<evidence type="ECO:0000256" key="3">
    <source>
        <dbReference type="ARBA" id="ARBA00022553"/>
    </source>
</evidence>
<evidence type="ECO:0000256" key="1">
    <source>
        <dbReference type="ARBA" id="ARBA00004651"/>
    </source>
</evidence>
<dbReference type="SUPFAM" id="SSF47226">
    <property type="entry name" value="Histidine-containing phosphotransfer domain, HPT domain"/>
    <property type="match status" value="1"/>
</dbReference>
<keyword evidence="4" id="KW-0812">Transmembrane</keyword>
<evidence type="ECO:0000256" key="2">
    <source>
        <dbReference type="ARBA" id="ARBA00022475"/>
    </source>
</evidence>
<evidence type="ECO:0000256" key="10">
    <source>
        <dbReference type="PROSITE-ProRule" id="PRU00169"/>
    </source>
</evidence>